<comment type="caution">
    <text evidence="6">The sequence shown here is derived from an EMBL/GenBank/DDBJ whole genome shotgun (WGS) entry which is preliminary data.</text>
</comment>
<proteinExistence type="predicted"/>
<dbReference type="Gene3D" id="3.40.50.450">
    <property type="match status" value="1"/>
</dbReference>
<dbReference type="Pfam" id="PF15891">
    <property type="entry name" value="Nuc_deoxyri_tr2"/>
    <property type="match status" value="1"/>
</dbReference>
<evidence type="ECO:0000259" key="5">
    <source>
        <dbReference type="PROSITE" id="PS51462"/>
    </source>
</evidence>
<dbReference type="GO" id="GO:0035529">
    <property type="term" value="F:NADH pyrophosphatase activity"/>
    <property type="evidence" value="ECO:0007669"/>
    <property type="project" value="TreeGrafter"/>
</dbReference>
<dbReference type="CDD" id="cd02883">
    <property type="entry name" value="NUDIX_Hydrolase"/>
    <property type="match status" value="1"/>
</dbReference>
<dbReference type="Pfam" id="PF00293">
    <property type="entry name" value="NUDIX"/>
    <property type="match status" value="1"/>
</dbReference>
<dbReference type="Proteomes" id="UP000177167">
    <property type="component" value="Unassembled WGS sequence"/>
</dbReference>
<dbReference type="PRINTS" id="PR00502">
    <property type="entry name" value="NUDIXFAMILY"/>
</dbReference>
<reference evidence="6 7" key="1">
    <citation type="journal article" date="2016" name="Nat. Commun.">
        <title>Thousands of microbial genomes shed light on interconnected biogeochemical processes in an aquifer system.</title>
        <authorList>
            <person name="Anantharaman K."/>
            <person name="Brown C.T."/>
            <person name="Hug L.A."/>
            <person name="Sharon I."/>
            <person name="Castelle C.J."/>
            <person name="Probst A.J."/>
            <person name="Thomas B.C."/>
            <person name="Singh A."/>
            <person name="Wilkins M.J."/>
            <person name="Karaoz U."/>
            <person name="Brodie E.L."/>
            <person name="Williams K.H."/>
            <person name="Hubbard S.S."/>
            <person name="Banfield J.F."/>
        </authorList>
    </citation>
    <scope>NUCLEOTIDE SEQUENCE [LARGE SCALE GENOMIC DNA]</scope>
</reference>
<evidence type="ECO:0000256" key="3">
    <source>
        <dbReference type="ARBA" id="ARBA00022801"/>
    </source>
</evidence>
<dbReference type="InterPro" id="IPR020476">
    <property type="entry name" value="Nudix_hydrolase"/>
</dbReference>
<organism evidence="6 7">
    <name type="scientific">Candidatus Yanofskybacteria bacterium RIFCSPHIGHO2_02_FULL_41_11</name>
    <dbReference type="NCBI Taxonomy" id="1802675"/>
    <lineage>
        <taxon>Bacteria</taxon>
        <taxon>Candidatus Yanofskyibacteriota</taxon>
    </lineage>
</organism>
<dbReference type="InterPro" id="IPR050241">
    <property type="entry name" value="NAD-cap_RNA_hydrolase_NudC"/>
</dbReference>
<evidence type="ECO:0000256" key="2">
    <source>
        <dbReference type="ARBA" id="ARBA00022723"/>
    </source>
</evidence>
<dbReference type="InterPro" id="IPR039470">
    <property type="entry name" value="Nuc_deoxyri_tr2"/>
</dbReference>
<dbReference type="PANTHER" id="PTHR42904:SF12">
    <property type="entry name" value="ADP-RIBOSE PYROPHOSPHATASE-RELATED"/>
    <property type="match status" value="1"/>
</dbReference>
<dbReference type="GO" id="GO:0005829">
    <property type="term" value="C:cytosol"/>
    <property type="evidence" value="ECO:0007669"/>
    <property type="project" value="TreeGrafter"/>
</dbReference>
<dbReference type="PANTHER" id="PTHR42904">
    <property type="entry name" value="NUDIX HYDROLASE, NUDC SUBFAMILY"/>
    <property type="match status" value="1"/>
</dbReference>
<dbReference type="GO" id="GO:0019677">
    <property type="term" value="P:NAD+ catabolic process"/>
    <property type="evidence" value="ECO:0007669"/>
    <property type="project" value="TreeGrafter"/>
</dbReference>
<dbReference type="InterPro" id="IPR000086">
    <property type="entry name" value="NUDIX_hydrolase_dom"/>
</dbReference>
<comment type="cofactor">
    <cofactor evidence="1">
        <name>Mg(2+)</name>
        <dbReference type="ChEBI" id="CHEBI:18420"/>
    </cofactor>
</comment>
<dbReference type="AlphaFoldDB" id="A0A1F8F720"/>
<name>A0A1F8F720_9BACT</name>
<dbReference type="InterPro" id="IPR015797">
    <property type="entry name" value="NUDIX_hydrolase-like_dom_sf"/>
</dbReference>
<dbReference type="EMBL" id="MGJP01000049">
    <property type="protein sequence ID" value="OGN08951.1"/>
    <property type="molecule type" value="Genomic_DNA"/>
</dbReference>
<protein>
    <recommendedName>
        <fullName evidence="5">Nudix hydrolase domain-containing protein</fullName>
    </recommendedName>
</protein>
<sequence length="344" mass="40032">MHLVYSLEEPPDFNLPSIFLAGPTPRQRSRIRSWRPRAIKILEQTGFNGIVFDPENRRRLDKIDHEKQPKWEHRMLHRSSCILFWIPRDLKKLPGFTTNVEFGLFAKSGKINLGAPKHARKIEYLRFVAQKFSISQYWTLEETVRTSVRMARYLHGLNQKVHINQQHLYCPFCASRLGTRTEEGRERKYCVDCGWTYYPKPDVAVAAVITKINDGSNPCVLMVRRKREPFTGTWMFPAGFLEQGEHPEKDTLPREVMEEAGLTVINSRLIQILKSTSDPRSPDHLVLFYHVQITGDIINNDPNENSDIRWISVEDGVDIGFPHHRIIFDQIKSSQRQMITLTVI</sequence>
<evidence type="ECO:0000256" key="1">
    <source>
        <dbReference type="ARBA" id="ARBA00001946"/>
    </source>
</evidence>
<evidence type="ECO:0000313" key="7">
    <source>
        <dbReference type="Proteomes" id="UP000177167"/>
    </source>
</evidence>
<gene>
    <name evidence="6" type="ORF">A3J46_05665</name>
</gene>
<dbReference type="SUPFAM" id="SSF55811">
    <property type="entry name" value="Nudix"/>
    <property type="match status" value="1"/>
</dbReference>
<accession>A0A1F8F720</accession>
<keyword evidence="4" id="KW-0460">Magnesium</keyword>
<dbReference type="Gene3D" id="3.90.79.10">
    <property type="entry name" value="Nucleoside Triphosphate Pyrophosphohydrolase"/>
    <property type="match status" value="1"/>
</dbReference>
<keyword evidence="3" id="KW-0378">Hydrolase</keyword>
<evidence type="ECO:0000313" key="6">
    <source>
        <dbReference type="EMBL" id="OGN08951.1"/>
    </source>
</evidence>
<dbReference type="GO" id="GO:0046872">
    <property type="term" value="F:metal ion binding"/>
    <property type="evidence" value="ECO:0007669"/>
    <property type="project" value="UniProtKB-KW"/>
</dbReference>
<feature type="domain" description="Nudix hydrolase" evidence="5">
    <location>
        <begin position="199"/>
        <end position="335"/>
    </location>
</feature>
<dbReference type="PROSITE" id="PS51462">
    <property type="entry name" value="NUDIX"/>
    <property type="match status" value="1"/>
</dbReference>
<dbReference type="GO" id="GO:0006742">
    <property type="term" value="P:NADP+ catabolic process"/>
    <property type="evidence" value="ECO:0007669"/>
    <property type="project" value="TreeGrafter"/>
</dbReference>
<evidence type="ECO:0000256" key="4">
    <source>
        <dbReference type="ARBA" id="ARBA00022842"/>
    </source>
</evidence>
<keyword evidence="2" id="KW-0479">Metal-binding</keyword>